<evidence type="ECO:0000313" key="7">
    <source>
        <dbReference type="Proteomes" id="UP001162802"/>
    </source>
</evidence>
<evidence type="ECO:0000256" key="3">
    <source>
        <dbReference type="ARBA" id="ARBA00023125"/>
    </source>
</evidence>
<dbReference type="InterPro" id="IPR000843">
    <property type="entry name" value="HTH_LacI"/>
</dbReference>
<dbReference type="InterPro" id="IPR046335">
    <property type="entry name" value="LacI/GalR-like_sensor"/>
</dbReference>
<dbReference type="PANTHER" id="PTHR30146">
    <property type="entry name" value="LACI-RELATED TRANSCRIPTIONAL REPRESSOR"/>
    <property type="match status" value="1"/>
</dbReference>
<proteinExistence type="predicted"/>
<name>A0ABT0AHL8_9SPHN</name>
<dbReference type="PANTHER" id="PTHR30146:SF151">
    <property type="entry name" value="HTH-TYPE TRANSCRIPTIONAL REPRESSOR CYTR"/>
    <property type="match status" value="1"/>
</dbReference>
<dbReference type="RefSeq" id="WP_243802795.1">
    <property type="nucleotide sequence ID" value="NZ_JALHAT010000053.1"/>
</dbReference>
<dbReference type="Gene3D" id="1.10.260.40">
    <property type="entry name" value="lambda repressor-like DNA-binding domains"/>
    <property type="match status" value="1"/>
</dbReference>
<feature type="domain" description="HTH lacI-type" evidence="5">
    <location>
        <begin position="2"/>
        <end position="56"/>
    </location>
</feature>
<dbReference type="CDD" id="cd06284">
    <property type="entry name" value="PBP1_LacI-like"/>
    <property type="match status" value="1"/>
</dbReference>
<dbReference type="PRINTS" id="PR00036">
    <property type="entry name" value="HTHLACI"/>
</dbReference>
<dbReference type="Proteomes" id="UP001162802">
    <property type="component" value="Unassembled WGS sequence"/>
</dbReference>
<keyword evidence="1" id="KW-0678">Repressor</keyword>
<evidence type="ECO:0000256" key="4">
    <source>
        <dbReference type="ARBA" id="ARBA00023163"/>
    </source>
</evidence>
<dbReference type="SMART" id="SM00354">
    <property type="entry name" value="HTH_LACI"/>
    <property type="match status" value="1"/>
</dbReference>
<dbReference type="Pfam" id="PF00356">
    <property type="entry name" value="LacI"/>
    <property type="match status" value="1"/>
</dbReference>
<comment type="caution">
    <text evidence="6">The sequence shown here is derived from an EMBL/GenBank/DDBJ whole genome shotgun (WGS) entry which is preliminary data.</text>
</comment>
<dbReference type="SUPFAM" id="SSF47413">
    <property type="entry name" value="lambda repressor-like DNA-binding domains"/>
    <property type="match status" value="1"/>
</dbReference>
<dbReference type="Pfam" id="PF13377">
    <property type="entry name" value="Peripla_BP_3"/>
    <property type="match status" value="1"/>
</dbReference>
<gene>
    <name evidence="6" type="ORF">MTR65_18495</name>
</gene>
<dbReference type="EMBL" id="JALHAT010000053">
    <property type="protein sequence ID" value="MCJ1962681.1"/>
    <property type="molecule type" value="Genomic_DNA"/>
</dbReference>
<dbReference type="Gene3D" id="3.40.50.2300">
    <property type="match status" value="2"/>
</dbReference>
<accession>A0ABT0AHL8</accession>
<reference evidence="6" key="1">
    <citation type="submission" date="2022-03" db="EMBL/GenBank/DDBJ databases">
        <title>Identification of a novel bacterium isolated from mangrove sediments.</title>
        <authorList>
            <person name="Pan X."/>
        </authorList>
    </citation>
    <scope>NUCLEOTIDE SEQUENCE</scope>
    <source>
        <strain evidence="6">B2637</strain>
    </source>
</reference>
<evidence type="ECO:0000256" key="2">
    <source>
        <dbReference type="ARBA" id="ARBA00023015"/>
    </source>
</evidence>
<keyword evidence="7" id="KW-1185">Reference proteome</keyword>
<evidence type="ECO:0000313" key="6">
    <source>
        <dbReference type="EMBL" id="MCJ1962681.1"/>
    </source>
</evidence>
<dbReference type="PROSITE" id="PS00356">
    <property type="entry name" value="HTH_LACI_1"/>
    <property type="match status" value="1"/>
</dbReference>
<dbReference type="CDD" id="cd01392">
    <property type="entry name" value="HTH_LacI"/>
    <property type="match status" value="1"/>
</dbReference>
<evidence type="ECO:0000256" key="1">
    <source>
        <dbReference type="ARBA" id="ARBA00022491"/>
    </source>
</evidence>
<organism evidence="6 7">
    <name type="scientific">Novosphingobium mangrovi</name>
    <name type="common">ex Hu et al. 2023</name>
    <dbReference type="NCBI Taxonomy" id="2930094"/>
    <lineage>
        <taxon>Bacteria</taxon>
        <taxon>Pseudomonadati</taxon>
        <taxon>Pseudomonadota</taxon>
        <taxon>Alphaproteobacteria</taxon>
        <taxon>Sphingomonadales</taxon>
        <taxon>Sphingomonadaceae</taxon>
        <taxon>Novosphingobium</taxon>
    </lineage>
</organism>
<dbReference type="SUPFAM" id="SSF53822">
    <property type="entry name" value="Periplasmic binding protein-like I"/>
    <property type="match status" value="1"/>
</dbReference>
<dbReference type="InterPro" id="IPR028082">
    <property type="entry name" value="Peripla_BP_I"/>
</dbReference>
<protein>
    <submittedName>
        <fullName evidence="6">LacI family transcriptional regulator</fullName>
    </submittedName>
</protein>
<keyword evidence="3" id="KW-0238">DNA-binding</keyword>
<sequence>MANIKDIARVAGVSVATVSRALSTPSMVRPTTIERIEAAIADLNYQPNHMAAGLRRQRSDNVLVVVPSIYNPFTSAFVEGIENVARTSRMRVLLGITEGDRDALNTYTAMIAGKQADGMILLESNLPDIVVNPPAKGTLPPIVSACEYPLDHALPRVKIDNHEASALVVSHLAGLGHRRIAAVTGPINLFMSQDRLAGYRLGLARAGIEFDAQLVHEGDFTLQSGYDAMVRLLDAGTAFTAVACSNDEMALGAMSALRARGLSVPDDVSVAGFDDLRFGAYASPPLTTVHSPTVEIGEAAMRLMLDALLPADRQPPAREVILPHRLIVRESTARVPARVVAGT</sequence>
<keyword evidence="2" id="KW-0805">Transcription regulation</keyword>
<evidence type="ECO:0000259" key="5">
    <source>
        <dbReference type="PROSITE" id="PS50932"/>
    </source>
</evidence>
<dbReference type="PROSITE" id="PS50932">
    <property type="entry name" value="HTH_LACI_2"/>
    <property type="match status" value="1"/>
</dbReference>
<keyword evidence="4" id="KW-0804">Transcription</keyword>
<dbReference type="InterPro" id="IPR010982">
    <property type="entry name" value="Lambda_DNA-bd_dom_sf"/>
</dbReference>